<evidence type="ECO:0000256" key="1">
    <source>
        <dbReference type="ARBA" id="ARBA00005417"/>
    </source>
</evidence>
<accession>A0A1M4SWU5</accession>
<keyword evidence="4 6" id="KW-0067">ATP-binding</keyword>
<dbReference type="InterPro" id="IPR015860">
    <property type="entry name" value="ABC_transpr_TagH-like"/>
</dbReference>
<dbReference type="Pfam" id="PF14524">
    <property type="entry name" value="Wzt_C"/>
    <property type="match status" value="1"/>
</dbReference>
<keyword evidence="7" id="KW-1185">Reference proteome</keyword>
<dbReference type="PANTHER" id="PTHR46743:SF2">
    <property type="entry name" value="TEICHOIC ACIDS EXPORT ATP-BINDING PROTEIN TAGH"/>
    <property type="match status" value="1"/>
</dbReference>
<protein>
    <submittedName>
        <fullName evidence="6">Lipopolysaccharide transport system ATP-binding protein</fullName>
    </submittedName>
</protein>
<organism evidence="6 7">
    <name type="scientific">Desulfacinum infernum DSM 9756</name>
    <dbReference type="NCBI Taxonomy" id="1121391"/>
    <lineage>
        <taxon>Bacteria</taxon>
        <taxon>Pseudomonadati</taxon>
        <taxon>Thermodesulfobacteriota</taxon>
        <taxon>Syntrophobacteria</taxon>
        <taxon>Syntrophobacterales</taxon>
        <taxon>Syntrophobacteraceae</taxon>
        <taxon>Desulfacinum</taxon>
    </lineage>
</organism>
<feature type="domain" description="ABC transporter" evidence="5">
    <location>
        <begin position="4"/>
        <end position="244"/>
    </location>
</feature>
<dbReference type="GO" id="GO:0140359">
    <property type="term" value="F:ABC-type transporter activity"/>
    <property type="evidence" value="ECO:0007669"/>
    <property type="project" value="InterPro"/>
</dbReference>
<evidence type="ECO:0000259" key="5">
    <source>
        <dbReference type="PROSITE" id="PS50893"/>
    </source>
</evidence>
<dbReference type="SUPFAM" id="SSF52540">
    <property type="entry name" value="P-loop containing nucleoside triphosphate hydrolases"/>
    <property type="match status" value="1"/>
</dbReference>
<reference evidence="7" key="1">
    <citation type="submission" date="2016-11" db="EMBL/GenBank/DDBJ databases">
        <authorList>
            <person name="Varghese N."/>
            <person name="Submissions S."/>
        </authorList>
    </citation>
    <scope>NUCLEOTIDE SEQUENCE [LARGE SCALE GENOMIC DNA]</scope>
    <source>
        <strain evidence="7">DSM 9756</strain>
    </source>
</reference>
<evidence type="ECO:0000256" key="3">
    <source>
        <dbReference type="ARBA" id="ARBA00022741"/>
    </source>
</evidence>
<proteinExistence type="inferred from homology"/>
<dbReference type="PROSITE" id="PS00211">
    <property type="entry name" value="ABC_TRANSPORTER_1"/>
    <property type="match status" value="1"/>
</dbReference>
<dbReference type="OrthoDB" id="9809450at2"/>
<name>A0A1M4SWU5_9BACT</name>
<dbReference type="Pfam" id="PF00005">
    <property type="entry name" value="ABC_tran"/>
    <property type="match status" value="1"/>
</dbReference>
<dbReference type="PANTHER" id="PTHR46743">
    <property type="entry name" value="TEICHOIC ACIDS EXPORT ATP-BINDING PROTEIN TAGH"/>
    <property type="match status" value="1"/>
</dbReference>
<dbReference type="CDD" id="cd03220">
    <property type="entry name" value="ABC_KpsT_Wzt"/>
    <property type="match status" value="1"/>
</dbReference>
<dbReference type="STRING" id="1121391.SAMN02745206_00201"/>
<evidence type="ECO:0000313" key="6">
    <source>
        <dbReference type="EMBL" id="SHE36497.1"/>
    </source>
</evidence>
<dbReference type="GO" id="GO:0016887">
    <property type="term" value="F:ATP hydrolysis activity"/>
    <property type="evidence" value="ECO:0007669"/>
    <property type="project" value="InterPro"/>
</dbReference>
<comment type="similarity">
    <text evidence="1">Belongs to the ABC transporter superfamily.</text>
</comment>
<dbReference type="InterPro" id="IPR003439">
    <property type="entry name" value="ABC_transporter-like_ATP-bd"/>
</dbReference>
<dbReference type="RefSeq" id="WP_073036098.1">
    <property type="nucleotide sequence ID" value="NZ_FQVB01000003.1"/>
</dbReference>
<keyword evidence="2" id="KW-0813">Transport</keyword>
<dbReference type="AlphaFoldDB" id="A0A1M4SWU5"/>
<dbReference type="GO" id="GO:0016020">
    <property type="term" value="C:membrane"/>
    <property type="evidence" value="ECO:0007669"/>
    <property type="project" value="InterPro"/>
</dbReference>
<evidence type="ECO:0000313" key="7">
    <source>
        <dbReference type="Proteomes" id="UP000184076"/>
    </source>
</evidence>
<gene>
    <name evidence="6" type="ORF">SAMN02745206_00201</name>
</gene>
<evidence type="ECO:0000256" key="2">
    <source>
        <dbReference type="ARBA" id="ARBA00022448"/>
    </source>
</evidence>
<sequence>MSLLRVANLGKAFRSYRREWHRFARWAGLPMAPGEETWVLRHVSFEAHHGRAIGIIGQNGAGKSTLLKIITGTLHPTEGHVEVNGRIAAILELGMGFHPELTGRQNARHAAGLMGFTADEIEAAMPSIEEFAEIGEYFDEPLRTYSSGMQMRLAFSVATAWRPDILIVDEALSVGDSYFQHKSFDRIRKFKEEGTVLLFVSHGMQEVKELCDRVVLLDKGRVIKDGLPDEVVDYYNALIAEKQAAGATIRQQRTEKGWMQTRSGSGEARIASVKLLDAGTGVEVATARVGQKLCLVAEVEIRAPIPRLVMGYMLRDRVGHVVWGTNTWHTRQVVENLAPGDRVTYELHFTCSLGPGSYSFSTALHENNAHMESNYEWVDNVCVFDVINTDKHHFIGCNHLQKHIHINYIRNAG</sequence>
<dbReference type="CDD" id="cd10147">
    <property type="entry name" value="Wzt_C-like"/>
    <property type="match status" value="1"/>
</dbReference>
<dbReference type="InterPro" id="IPR029439">
    <property type="entry name" value="Wzt_C"/>
</dbReference>
<dbReference type="Gene3D" id="2.70.50.60">
    <property type="entry name" value="abc- transporter (atp binding component) like domain"/>
    <property type="match status" value="1"/>
</dbReference>
<dbReference type="SMART" id="SM00382">
    <property type="entry name" value="AAA"/>
    <property type="match status" value="1"/>
</dbReference>
<dbReference type="InterPro" id="IPR050683">
    <property type="entry name" value="Bact_Polysacc_Export_ATP-bd"/>
</dbReference>
<dbReference type="Gene3D" id="3.40.50.300">
    <property type="entry name" value="P-loop containing nucleotide triphosphate hydrolases"/>
    <property type="match status" value="1"/>
</dbReference>
<dbReference type="InterPro" id="IPR017871">
    <property type="entry name" value="ABC_transporter-like_CS"/>
</dbReference>
<evidence type="ECO:0000256" key="4">
    <source>
        <dbReference type="ARBA" id="ARBA00022840"/>
    </source>
</evidence>
<keyword evidence="3" id="KW-0547">Nucleotide-binding</keyword>
<dbReference type="InterPro" id="IPR027417">
    <property type="entry name" value="P-loop_NTPase"/>
</dbReference>
<dbReference type="Proteomes" id="UP000184076">
    <property type="component" value="Unassembled WGS sequence"/>
</dbReference>
<dbReference type="EMBL" id="FQVB01000003">
    <property type="protein sequence ID" value="SHE36497.1"/>
    <property type="molecule type" value="Genomic_DNA"/>
</dbReference>
<dbReference type="GO" id="GO:0005524">
    <property type="term" value="F:ATP binding"/>
    <property type="evidence" value="ECO:0007669"/>
    <property type="project" value="UniProtKB-KW"/>
</dbReference>
<dbReference type="InterPro" id="IPR003593">
    <property type="entry name" value="AAA+_ATPase"/>
</dbReference>
<dbReference type="PROSITE" id="PS50893">
    <property type="entry name" value="ABC_TRANSPORTER_2"/>
    <property type="match status" value="1"/>
</dbReference>